<keyword evidence="3" id="KW-1185">Reference proteome</keyword>
<proteinExistence type="predicted"/>
<evidence type="ECO:0000256" key="1">
    <source>
        <dbReference type="SAM" id="MobiDB-lite"/>
    </source>
</evidence>
<feature type="region of interest" description="Disordered" evidence="1">
    <location>
        <begin position="1"/>
        <end position="25"/>
    </location>
</feature>
<dbReference type="EMBL" id="JARAKH010000021">
    <property type="protein sequence ID" value="KAK8393300.1"/>
    <property type="molecule type" value="Genomic_DNA"/>
</dbReference>
<name>A0AAW0U367_SCYPA</name>
<feature type="compositionally biased region" description="Basic residues" evidence="1">
    <location>
        <begin position="1"/>
        <end position="10"/>
    </location>
</feature>
<protein>
    <submittedName>
        <fullName evidence="2">Uncharacterized protein</fullName>
    </submittedName>
</protein>
<accession>A0AAW0U367</accession>
<gene>
    <name evidence="2" type="ORF">O3P69_013371</name>
</gene>
<comment type="caution">
    <text evidence="2">The sequence shown here is derived from an EMBL/GenBank/DDBJ whole genome shotgun (WGS) entry which is preliminary data.</text>
</comment>
<reference evidence="2 3" key="1">
    <citation type="submission" date="2023-03" db="EMBL/GenBank/DDBJ databases">
        <title>High-quality genome of Scylla paramamosain provides insights in environmental adaptation.</title>
        <authorList>
            <person name="Zhang L."/>
        </authorList>
    </citation>
    <scope>NUCLEOTIDE SEQUENCE [LARGE SCALE GENOMIC DNA]</scope>
    <source>
        <strain evidence="2">LZ_2023a</strain>
        <tissue evidence="2">Muscle</tissue>
    </source>
</reference>
<evidence type="ECO:0000313" key="2">
    <source>
        <dbReference type="EMBL" id="KAK8393300.1"/>
    </source>
</evidence>
<organism evidence="2 3">
    <name type="scientific">Scylla paramamosain</name>
    <name type="common">Mud crab</name>
    <dbReference type="NCBI Taxonomy" id="85552"/>
    <lineage>
        <taxon>Eukaryota</taxon>
        <taxon>Metazoa</taxon>
        <taxon>Ecdysozoa</taxon>
        <taxon>Arthropoda</taxon>
        <taxon>Crustacea</taxon>
        <taxon>Multicrustacea</taxon>
        <taxon>Malacostraca</taxon>
        <taxon>Eumalacostraca</taxon>
        <taxon>Eucarida</taxon>
        <taxon>Decapoda</taxon>
        <taxon>Pleocyemata</taxon>
        <taxon>Brachyura</taxon>
        <taxon>Eubrachyura</taxon>
        <taxon>Portunoidea</taxon>
        <taxon>Portunidae</taxon>
        <taxon>Portuninae</taxon>
        <taxon>Scylla</taxon>
    </lineage>
</organism>
<sequence>MEQKQRRAANSRHPDGRGPLPGSALTWRAARYTGVVMDSSPGRGLGGESCVVGETNGRRASLLPLLPPRPHVGHAGTPLQAREDHTAAGDTTAPEVRPLRLDQTTQLHRAPRDDTTLSQTRARPGQATGIKRSPDLQ</sequence>
<dbReference type="Proteomes" id="UP001487740">
    <property type="component" value="Unassembled WGS sequence"/>
</dbReference>
<feature type="region of interest" description="Disordered" evidence="1">
    <location>
        <begin position="65"/>
        <end position="137"/>
    </location>
</feature>
<evidence type="ECO:0000313" key="3">
    <source>
        <dbReference type="Proteomes" id="UP001487740"/>
    </source>
</evidence>
<dbReference type="AlphaFoldDB" id="A0AAW0U367"/>